<dbReference type="EMBL" id="CP084167">
    <property type="protein sequence ID" value="UJG42292.1"/>
    <property type="molecule type" value="Genomic_DNA"/>
</dbReference>
<dbReference type="AlphaFoldDB" id="A0A9Y1BNS2"/>
<reference evidence="1" key="1">
    <citation type="journal article" date="2022" name="Nat. Microbiol.">
        <title>Unique mobile elements and scalable gene flow at the prokaryote-eukaryote boundary revealed by circularized Asgard archaea genomes.</title>
        <authorList>
            <person name="Wu F."/>
            <person name="Speth D.R."/>
            <person name="Philosof A."/>
            <person name="Cremiere A."/>
            <person name="Narayanan A."/>
            <person name="Barco R.A."/>
            <person name="Connon S.A."/>
            <person name="Amend J.P."/>
            <person name="Antoshechkin I.A."/>
            <person name="Orphan V.J."/>
        </authorList>
    </citation>
    <scope>NUCLEOTIDE SEQUENCE</scope>
    <source>
        <strain evidence="1">PR6</strain>
    </source>
</reference>
<protein>
    <recommendedName>
        <fullName evidence="2">Alcohol acetyltransferase</fullName>
    </recommendedName>
</protein>
<dbReference type="Proteomes" id="UP001200513">
    <property type="component" value="Chromosome"/>
</dbReference>
<proteinExistence type="predicted"/>
<gene>
    <name evidence="1" type="ORF">K9W46_07715</name>
</gene>
<name>A0A9Y1BNS2_9ARCH</name>
<accession>A0A9Y1BNS2</accession>
<evidence type="ECO:0008006" key="2">
    <source>
        <dbReference type="Google" id="ProtNLM"/>
    </source>
</evidence>
<organism evidence="1">
    <name type="scientific">Candidatus Heimdallarchaeum endolithica</name>
    <dbReference type="NCBI Taxonomy" id="2876572"/>
    <lineage>
        <taxon>Archaea</taxon>
        <taxon>Promethearchaeati</taxon>
        <taxon>Candidatus Heimdallarchaeota</taxon>
        <taxon>Candidatus Heimdallarchaeia (ex Rinke et al. 2021) (nom. nud.)</taxon>
        <taxon>Candidatus Heimdallarchaeales</taxon>
        <taxon>Candidatus Heimdallarchaeaceae</taxon>
        <taxon>Candidatus Heimdallarchaeum</taxon>
    </lineage>
</organism>
<evidence type="ECO:0000313" key="1">
    <source>
        <dbReference type="EMBL" id="UJG42292.1"/>
    </source>
</evidence>
<sequence length="444" mass="52089">MNQTHSDKENVNETVVSEEFFCKKNRYLLDNAATLFSLVSSRRIPCLFRLSSSLKEPVKVKVLQQAFENILPRFPYYYVNLRPGFSWYHWREVRGTPKVILDERNPCQKMPIRRKGFLPFRVRAYQNRIAVEFHHSLTDGTGALTFLRALVGEYFHLLGTKVEDWKDVFRPDQKPNPEEFEDAFKRYYEKTVPEPEKIIRAFQLPYKLEKKGIYHITTGIVPIRDLLKLTKSHSVSLTEFLSAVYIDALQEILLSLPEKQQKKLLKPIRLMIPVNLRRIYPSKTMRNFSLYVTPGIDPRLGKFTFDEILKEVFHYMRVEVNDKYINQQIARNVRGEFHPLMQATPLFIKKMFGKLIYNHLGEFLYSGVLTNLGKVSMPDPLENYIEEFQFLPAPSPVLKTGCAIVSFKDSLYINFGRVVKESEVERLFFTRLRKLGLKVKIETN</sequence>